<dbReference type="PROSITE" id="PS51257">
    <property type="entry name" value="PROKAR_LIPOPROTEIN"/>
    <property type="match status" value="1"/>
</dbReference>
<dbReference type="Proteomes" id="UP000618754">
    <property type="component" value="Unassembled WGS sequence"/>
</dbReference>
<feature type="domain" description="SbsA Ig-like" evidence="2">
    <location>
        <begin position="38"/>
        <end position="136"/>
    </location>
</feature>
<keyword evidence="4" id="KW-1185">Reference proteome</keyword>
<name>A0ABR7X432_9SPHI</name>
<evidence type="ECO:0000256" key="1">
    <source>
        <dbReference type="ARBA" id="ARBA00022729"/>
    </source>
</evidence>
<proteinExistence type="predicted"/>
<comment type="caution">
    <text evidence="3">The sequence shown here is derived from an EMBL/GenBank/DDBJ whole genome shotgun (WGS) entry which is preliminary data.</text>
</comment>
<accession>A0ABR7X432</accession>
<dbReference type="EMBL" id="JACWMW010000002">
    <property type="protein sequence ID" value="MBD1385343.1"/>
    <property type="molecule type" value="Genomic_DNA"/>
</dbReference>
<evidence type="ECO:0000313" key="3">
    <source>
        <dbReference type="EMBL" id="MBD1385343.1"/>
    </source>
</evidence>
<dbReference type="Gene3D" id="2.60.40.1120">
    <property type="entry name" value="Carboxypeptidase-like, regulatory domain"/>
    <property type="match status" value="1"/>
</dbReference>
<dbReference type="InterPro" id="IPR013784">
    <property type="entry name" value="Carb-bd-like_fold"/>
</dbReference>
<dbReference type="Pfam" id="PF13205">
    <property type="entry name" value="Big_5"/>
    <property type="match status" value="1"/>
</dbReference>
<protein>
    <submittedName>
        <fullName evidence="3">Ig-like domain-containing protein</fullName>
    </submittedName>
</protein>
<dbReference type="InterPro" id="IPR032812">
    <property type="entry name" value="SbsA_Ig"/>
</dbReference>
<sequence length="547" mass="62877">MLKPKSAFFGKNLFFLMVALIVFGCASIQKPMGGPRDLTPPKLLKATPENMTRNFSAKKISLEFDEFFKLTNQYQEISISPAMEKMPEYNVNRKVLNIDFKDTLQKNTTYVINFGKAIQDVNESNVLTNFTYVFSTGPHIDSLSMSGSVTNSITKEKEKDVTVMIFPLKQDSLLFGKKKPSIYTTTDSSGNFSLNNLHDGQYRIYALKEPSPNKIFDNDRELIAFSNRTINLSKDTSDIKLALFQQVPEKFRLSEKKFTPNGVFSMIFNKKLDNPSIKIVYPPALDNQKIAEISKTKDTALVYMRNMDFDSLRVAIYDNNKPIDTVYQLKGKKESFTRTLTFKYGINRDNKLKPNTDFRITTNLPIESFEQGLIVLAEDSVNVTNYTIRKDTASTRDLLIKYRWRPGSKYQLLLNEAAITDIYNDKNKRAGVAFEADKPENYSMLTLKVSVPEADKQYVIELLDEQKNVVRTDVVTGNTSVIYRNFLTQKYKVRVVYDTNKNGRWDSGNVKRRLQPENIWLYDKEITLRPNWEAEEPIDIPKEPVTP</sequence>
<dbReference type="SUPFAM" id="SSF49452">
    <property type="entry name" value="Starch-binding domain-like"/>
    <property type="match status" value="1"/>
</dbReference>
<organism evidence="3 4">
    <name type="scientific">Mucilaginibacter rigui</name>
    <dbReference type="NCBI Taxonomy" id="534635"/>
    <lineage>
        <taxon>Bacteria</taxon>
        <taxon>Pseudomonadati</taxon>
        <taxon>Bacteroidota</taxon>
        <taxon>Sphingobacteriia</taxon>
        <taxon>Sphingobacteriales</taxon>
        <taxon>Sphingobacteriaceae</taxon>
        <taxon>Mucilaginibacter</taxon>
    </lineage>
</organism>
<gene>
    <name evidence="3" type="ORF">IDJ75_08645</name>
</gene>
<evidence type="ECO:0000313" key="4">
    <source>
        <dbReference type="Proteomes" id="UP000618754"/>
    </source>
</evidence>
<evidence type="ECO:0000259" key="2">
    <source>
        <dbReference type="Pfam" id="PF13205"/>
    </source>
</evidence>
<reference evidence="3 4" key="1">
    <citation type="submission" date="2020-09" db="EMBL/GenBank/DDBJ databases">
        <title>Novel species of Mucilaginibacter isolated from a glacier on the Tibetan Plateau.</title>
        <authorList>
            <person name="Liu Q."/>
            <person name="Xin Y.-H."/>
        </authorList>
    </citation>
    <scope>NUCLEOTIDE SEQUENCE [LARGE SCALE GENOMIC DNA]</scope>
    <source>
        <strain evidence="3 4">CGMCC 1.13878</strain>
    </source>
</reference>
<keyword evidence="1" id="KW-0732">Signal</keyword>
<dbReference type="RefSeq" id="WP_191175221.1">
    <property type="nucleotide sequence ID" value="NZ_JACWMW010000002.1"/>
</dbReference>